<dbReference type="VEuPathDB" id="FungiDB:G647_00339"/>
<dbReference type="InterPro" id="IPR017981">
    <property type="entry name" value="GPCR_2-like_7TM"/>
</dbReference>
<dbReference type="OrthoDB" id="18453at2759"/>
<keyword evidence="2 6" id="KW-0812">Transmembrane</keyword>
<comment type="subcellular location">
    <subcellularLocation>
        <location evidence="1">Membrane</location>
        <topology evidence="1">Multi-pass membrane protein</topology>
    </subcellularLocation>
</comment>
<keyword evidence="3 6" id="KW-1133">Transmembrane helix</keyword>
<dbReference type="PANTHER" id="PTHR23112">
    <property type="entry name" value="G PROTEIN-COUPLED RECEPTOR 157-RELATED"/>
    <property type="match status" value="1"/>
</dbReference>
<accession>A0A1C1CY76</accession>
<dbReference type="SUPFAM" id="SSF81321">
    <property type="entry name" value="Family A G protein-coupled receptor-like"/>
    <property type="match status" value="1"/>
</dbReference>
<evidence type="ECO:0000256" key="2">
    <source>
        <dbReference type="ARBA" id="ARBA00022692"/>
    </source>
</evidence>
<dbReference type="PROSITE" id="PS50261">
    <property type="entry name" value="G_PROTEIN_RECEP_F2_4"/>
    <property type="match status" value="1"/>
</dbReference>
<feature type="transmembrane region" description="Helical" evidence="6">
    <location>
        <begin position="51"/>
        <end position="68"/>
    </location>
</feature>
<feature type="transmembrane region" description="Helical" evidence="6">
    <location>
        <begin position="367"/>
        <end position="385"/>
    </location>
</feature>
<dbReference type="GO" id="GO:0007166">
    <property type="term" value="P:cell surface receptor signaling pathway"/>
    <property type="evidence" value="ECO:0007669"/>
    <property type="project" value="InterPro"/>
</dbReference>
<keyword evidence="9" id="KW-1185">Reference proteome</keyword>
<name>A0A1C1CY76_9EURO</name>
<feature type="compositionally biased region" description="Polar residues" evidence="5">
    <location>
        <begin position="309"/>
        <end position="338"/>
    </location>
</feature>
<evidence type="ECO:0000313" key="8">
    <source>
        <dbReference type="EMBL" id="OCT53370.1"/>
    </source>
</evidence>
<organism evidence="8 9">
    <name type="scientific">Cladophialophora carrionii</name>
    <dbReference type="NCBI Taxonomy" id="86049"/>
    <lineage>
        <taxon>Eukaryota</taxon>
        <taxon>Fungi</taxon>
        <taxon>Dikarya</taxon>
        <taxon>Ascomycota</taxon>
        <taxon>Pezizomycotina</taxon>
        <taxon>Eurotiomycetes</taxon>
        <taxon>Chaetothyriomycetidae</taxon>
        <taxon>Chaetothyriales</taxon>
        <taxon>Herpotrichiellaceae</taxon>
        <taxon>Cladophialophora</taxon>
    </lineage>
</organism>
<dbReference type="GO" id="GO:0007189">
    <property type="term" value="P:adenylate cyclase-activating G protein-coupled receptor signaling pathway"/>
    <property type="evidence" value="ECO:0007669"/>
    <property type="project" value="TreeGrafter"/>
</dbReference>
<dbReference type="Gene3D" id="1.20.1070.10">
    <property type="entry name" value="Rhodopsin 7-helix transmembrane proteins"/>
    <property type="match status" value="2"/>
</dbReference>
<comment type="caution">
    <text evidence="8">The sequence shown here is derived from an EMBL/GenBank/DDBJ whole genome shotgun (WGS) entry which is preliminary data.</text>
</comment>
<dbReference type="Proteomes" id="UP000094526">
    <property type="component" value="Unassembled WGS sequence"/>
</dbReference>
<reference evidence="9" key="1">
    <citation type="submission" date="2015-07" db="EMBL/GenBank/DDBJ databases">
        <authorList>
            <person name="Teixeira M.M."/>
            <person name="Souza R.C."/>
            <person name="Almeida L.G."/>
            <person name="Vicente V.A."/>
            <person name="de Hoog S."/>
            <person name="Bocca A.L."/>
            <person name="de Almeida S.R."/>
            <person name="Vasconcelos A.T."/>
            <person name="Felipe M.S."/>
        </authorList>
    </citation>
    <scope>NUCLEOTIDE SEQUENCE [LARGE SCALE GENOMIC DNA]</scope>
    <source>
        <strain evidence="9">KSF</strain>
    </source>
</reference>
<feature type="compositionally biased region" description="Basic and acidic residues" evidence="5">
    <location>
        <begin position="296"/>
        <end position="308"/>
    </location>
</feature>
<dbReference type="EMBL" id="LGRB01000008">
    <property type="protein sequence ID" value="OCT53370.1"/>
    <property type="molecule type" value="Genomic_DNA"/>
</dbReference>
<evidence type="ECO:0000256" key="5">
    <source>
        <dbReference type="SAM" id="MobiDB-lite"/>
    </source>
</evidence>
<gene>
    <name evidence="8" type="ORF">CLCR_09987</name>
</gene>
<feature type="transmembrane region" description="Helical" evidence="6">
    <location>
        <begin position="123"/>
        <end position="143"/>
    </location>
</feature>
<dbReference type="GO" id="GO:0004930">
    <property type="term" value="F:G protein-coupled receptor activity"/>
    <property type="evidence" value="ECO:0007669"/>
    <property type="project" value="TreeGrafter"/>
</dbReference>
<protein>
    <recommendedName>
        <fullName evidence="7">G-protein coupled receptors family 2 profile 2 domain-containing protein</fullName>
    </recommendedName>
</protein>
<dbReference type="AlphaFoldDB" id="A0A1C1CY76"/>
<dbReference type="VEuPathDB" id="FungiDB:G647_00340"/>
<dbReference type="VEuPathDB" id="FungiDB:CLCR_09987"/>
<dbReference type="Pfam" id="PF05462">
    <property type="entry name" value="Dicty_CAR"/>
    <property type="match status" value="1"/>
</dbReference>
<dbReference type="GO" id="GO:0005886">
    <property type="term" value="C:plasma membrane"/>
    <property type="evidence" value="ECO:0007669"/>
    <property type="project" value="TreeGrafter"/>
</dbReference>
<feature type="region of interest" description="Disordered" evidence="5">
    <location>
        <begin position="296"/>
        <end position="338"/>
    </location>
</feature>
<dbReference type="PANTHER" id="PTHR23112:SF0">
    <property type="entry name" value="TRANSMEMBRANE PROTEIN 116"/>
    <property type="match status" value="1"/>
</dbReference>
<sequence length="482" mass="54253">MSGYNQTFSHDQYQALDIAARVSSCLSLSGSSFTIISFLSYPPLQKPVNRLAFSIAIANIFGCLAYSWGQYPIRAGRSSAWCQTQGFLIQWFVMTDPLLVMIMAFNVLLTVRTKRKATELKKIDLYAVMLAFVLPSIPALVFLCWRPDGKTLYGPATMWCWIGREKDILRLWAFYVPIWCFILIALFLFSLSGKQILLVRKKVKAAKANCVLHREDPPALMPDGFPPSRERRFSSFTRAFGTPTRKQNLGPTTTAAAATTTTMNTDQYDPSTSAELKGLEPLAPVHSHDALDLESHAGHDSQDHKQDIDSSTSERSPSFSAAWSPVSPTVTLDRSPSDQAMLRPGEQIQFPPSRRSSSRFDTIHWKYAKFAFLCTIVLFITWVPISINRVYNNFIAPDDQIYGLYLTSAACMPLHGFGNFVIYTTTSWTECKEFLTCSGPRPSRRSSAVQAQIQTHVHAHDRRTTKYIKGVRRWVVEKARGT</sequence>
<evidence type="ECO:0000256" key="1">
    <source>
        <dbReference type="ARBA" id="ARBA00004141"/>
    </source>
</evidence>
<evidence type="ECO:0000256" key="6">
    <source>
        <dbReference type="SAM" id="Phobius"/>
    </source>
</evidence>
<evidence type="ECO:0000313" key="9">
    <source>
        <dbReference type="Proteomes" id="UP000094526"/>
    </source>
</evidence>
<feature type="domain" description="G-protein coupled receptors family 2 profile 2" evidence="7">
    <location>
        <begin position="16"/>
        <end position="189"/>
    </location>
</feature>
<proteinExistence type="predicted"/>
<evidence type="ECO:0000256" key="3">
    <source>
        <dbReference type="ARBA" id="ARBA00022989"/>
    </source>
</evidence>
<feature type="transmembrane region" description="Helical" evidence="6">
    <location>
        <begin position="172"/>
        <end position="192"/>
    </location>
</feature>
<evidence type="ECO:0000259" key="7">
    <source>
        <dbReference type="PROSITE" id="PS50261"/>
    </source>
</evidence>
<keyword evidence="4 6" id="KW-0472">Membrane</keyword>
<evidence type="ECO:0000256" key="4">
    <source>
        <dbReference type="ARBA" id="ARBA00023136"/>
    </source>
</evidence>
<feature type="transmembrane region" description="Helical" evidence="6">
    <location>
        <begin position="88"/>
        <end position="111"/>
    </location>
</feature>